<accession>A0ABN7W8B6</accession>
<gene>
    <name evidence="2" type="ORF">GMARGA_LOCUS27733</name>
</gene>
<dbReference type="EMBL" id="CAJVQB010034359">
    <property type="protein sequence ID" value="CAG8821057.1"/>
    <property type="molecule type" value="Genomic_DNA"/>
</dbReference>
<evidence type="ECO:0000313" key="3">
    <source>
        <dbReference type="Proteomes" id="UP000789901"/>
    </source>
</evidence>
<evidence type="ECO:0000256" key="1">
    <source>
        <dbReference type="SAM" id="MobiDB-lite"/>
    </source>
</evidence>
<keyword evidence="3" id="KW-1185">Reference proteome</keyword>
<sequence>MSSTNDMNDNESTSTFSSEGANSNRQQNLAGQPFNPVWDHFNQVEKKKKALSDVQLFYYKQLIENNEIQKSNKKQKVNPTNKKNILKYVKNQKLSSK</sequence>
<evidence type="ECO:0000313" key="2">
    <source>
        <dbReference type="EMBL" id="CAG8821057.1"/>
    </source>
</evidence>
<dbReference type="Proteomes" id="UP000789901">
    <property type="component" value="Unassembled WGS sequence"/>
</dbReference>
<feature type="region of interest" description="Disordered" evidence="1">
    <location>
        <begin position="70"/>
        <end position="97"/>
    </location>
</feature>
<protein>
    <submittedName>
        <fullName evidence="2">17139_t:CDS:1</fullName>
    </submittedName>
</protein>
<name>A0ABN7W8B6_GIGMA</name>
<proteinExistence type="predicted"/>
<feature type="region of interest" description="Disordered" evidence="1">
    <location>
        <begin position="1"/>
        <end position="36"/>
    </location>
</feature>
<comment type="caution">
    <text evidence="2">The sequence shown here is derived from an EMBL/GenBank/DDBJ whole genome shotgun (WGS) entry which is preliminary data.</text>
</comment>
<feature type="compositionally biased region" description="Polar residues" evidence="1">
    <location>
        <begin position="1"/>
        <end position="30"/>
    </location>
</feature>
<reference evidence="2 3" key="1">
    <citation type="submission" date="2021-06" db="EMBL/GenBank/DDBJ databases">
        <authorList>
            <person name="Kallberg Y."/>
            <person name="Tangrot J."/>
            <person name="Rosling A."/>
        </authorList>
    </citation>
    <scope>NUCLEOTIDE SEQUENCE [LARGE SCALE GENOMIC DNA]</scope>
    <source>
        <strain evidence="2 3">120-4 pot B 10/14</strain>
    </source>
</reference>
<organism evidence="2 3">
    <name type="scientific">Gigaspora margarita</name>
    <dbReference type="NCBI Taxonomy" id="4874"/>
    <lineage>
        <taxon>Eukaryota</taxon>
        <taxon>Fungi</taxon>
        <taxon>Fungi incertae sedis</taxon>
        <taxon>Mucoromycota</taxon>
        <taxon>Glomeromycotina</taxon>
        <taxon>Glomeromycetes</taxon>
        <taxon>Diversisporales</taxon>
        <taxon>Gigasporaceae</taxon>
        <taxon>Gigaspora</taxon>
    </lineage>
</organism>